<keyword evidence="1" id="KW-0472">Membrane</keyword>
<sequence length="324" mass="37425">METKIDYIIARVLSGEASSKDILYLSNWLNENEVHQKEFCELKNYWDAEISLEHSILPMLSMEKLQQKIEKQNKVAKRRRIKTYIIPLVASIALLLAISGSFILTQMKNTESKYYTYLTNNDKTDLTMEDGTQITLNKNSRLTYSDKYGKEMRSVQLEGEAYFNVTKDSLKPFRITMGNSTITVLGTSFNLKNEIKSSSITATLIEGSICFETPEQKVLLKPGQQLSFNQQSNSLDIAHVDTEESISWKSELLRYKSIPFTELIQELEDKYQTRIIIKNKKLMKHDIIISGSFSKKQSIEQILKVISQSLPFNWTYDNGIYYIQ</sequence>
<evidence type="ECO:0000313" key="4">
    <source>
        <dbReference type="EMBL" id="KKB56914.1"/>
    </source>
</evidence>
<reference evidence="4 5" key="1">
    <citation type="submission" date="2013-04" db="EMBL/GenBank/DDBJ databases">
        <title>The Genome Sequence of Parabacteroides goldsteinii DSM 19448.</title>
        <authorList>
            <consortium name="The Broad Institute Genomics Platform"/>
            <person name="Earl A."/>
            <person name="Ward D."/>
            <person name="Feldgarden M."/>
            <person name="Gevers D."/>
            <person name="Martens E."/>
            <person name="Sakamoto M."/>
            <person name="Benno Y."/>
            <person name="Song Y."/>
            <person name="Liu C."/>
            <person name="Lee J."/>
            <person name="Bolanos M."/>
            <person name="Vaisanen M.L."/>
            <person name="Finegold S.M."/>
            <person name="Walker B."/>
            <person name="Young S."/>
            <person name="Zeng Q."/>
            <person name="Gargeya S."/>
            <person name="Fitzgerald M."/>
            <person name="Haas B."/>
            <person name="Abouelleil A."/>
            <person name="Allen A.W."/>
            <person name="Alvarado L."/>
            <person name="Arachchi H.M."/>
            <person name="Berlin A.M."/>
            <person name="Chapman S.B."/>
            <person name="Gainer-Dewar J."/>
            <person name="Goldberg J."/>
            <person name="Griggs A."/>
            <person name="Gujja S."/>
            <person name="Hansen M."/>
            <person name="Howarth C."/>
            <person name="Imamovic A."/>
            <person name="Ireland A."/>
            <person name="Larimer J."/>
            <person name="McCowan C."/>
            <person name="Murphy C."/>
            <person name="Pearson M."/>
            <person name="Poon T.W."/>
            <person name="Priest M."/>
            <person name="Roberts A."/>
            <person name="Saif S."/>
            <person name="Shea T."/>
            <person name="Sisk P."/>
            <person name="Sykes S."/>
            <person name="Wortman J."/>
            <person name="Nusbaum C."/>
            <person name="Birren B."/>
        </authorList>
    </citation>
    <scope>NUCLEOTIDE SEQUENCE [LARGE SCALE GENOMIC DNA]</scope>
    <source>
        <strain evidence="4 5">DSM 19448</strain>
    </source>
</reference>
<dbReference type="Gene3D" id="3.55.50.30">
    <property type="match status" value="1"/>
</dbReference>
<dbReference type="InterPro" id="IPR032508">
    <property type="entry name" value="FecR_C"/>
</dbReference>
<proteinExistence type="predicted"/>
<accession>A0A0F5JGM4</accession>
<dbReference type="RefSeq" id="WP_046145758.1">
    <property type="nucleotide sequence ID" value="NZ_KQ033912.1"/>
</dbReference>
<feature type="domain" description="FecR protein" evidence="2">
    <location>
        <begin position="118"/>
        <end position="209"/>
    </location>
</feature>
<feature type="transmembrane region" description="Helical" evidence="1">
    <location>
        <begin position="84"/>
        <end position="104"/>
    </location>
</feature>
<protein>
    <recommendedName>
        <fullName evidence="6">FecR protein domain-containing protein</fullName>
    </recommendedName>
</protein>
<evidence type="ECO:0000256" key="1">
    <source>
        <dbReference type="SAM" id="Phobius"/>
    </source>
</evidence>
<dbReference type="PIRSF" id="PIRSF018266">
    <property type="entry name" value="FecR"/>
    <property type="match status" value="1"/>
</dbReference>
<feature type="domain" description="Protein FecR C-terminal" evidence="3">
    <location>
        <begin position="253"/>
        <end position="321"/>
    </location>
</feature>
<evidence type="ECO:0008006" key="6">
    <source>
        <dbReference type="Google" id="ProtNLM"/>
    </source>
</evidence>
<dbReference type="InterPro" id="IPR006860">
    <property type="entry name" value="FecR"/>
</dbReference>
<dbReference type="Pfam" id="PF16344">
    <property type="entry name" value="FecR_C"/>
    <property type="match status" value="1"/>
</dbReference>
<dbReference type="InterPro" id="IPR012373">
    <property type="entry name" value="Ferrdict_sens_TM"/>
</dbReference>
<evidence type="ECO:0000259" key="2">
    <source>
        <dbReference type="Pfam" id="PF04773"/>
    </source>
</evidence>
<dbReference type="Gene3D" id="2.60.120.1440">
    <property type="match status" value="1"/>
</dbReference>
<organism evidence="4 5">
    <name type="scientific">Parabacteroides goldsteinii DSM 19448 = WAL 12034</name>
    <dbReference type="NCBI Taxonomy" id="927665"/>
    <lineage>
        <taxon>Bacteria</taxon>
        <taxon>Pseudomonadati</taxon>
        <taxon>Bacteroidota</taxon>
        <taxon>Bacteroidia</taxon>
        <taxon>Bacteroidales</taxon>
        <taxon>Tannerellaceae</taxon>
        <taxon>Parabacteroides</taxon>
    </lineage>
</organism>
<dbReference type="Proteomes" id="UP000033047">
    <property type="component" value="Unassembled WGS sequence"/>
</dbReference>
<dbReference type="PANTHER" id="PTHR30273">
    <property type="entry name" value="PERIPLASMIC SIGNAL SENSOR AND SIGMA FACTOR ACTIVATOR FECR-RELATED"/>
    <property type="match status" value="1"/>
</dbReference>
<comment type="caution">
    <text evidence="4">The sequence shown here is derived from an EMBL/GenBank/DDBJ whole genome shotgun (WGS) entry which is preliminary data.</text>
</comment>
<dbReference type="HOGENOM" id="CLU_050192_2_3_10"/>
<gene>
    <name evidence="4" type="ORF">HMPREF1535_01566</name>
</gene>
<dbReference type="AlphaFoldDB" id="A0A0F5JGM4"/>
<dbReference type="PANTHER" id="PTHR30273:SF2">
    <property type="entry name" value="PROTEIN FECR"/>
    <property type="match status" value="1"/>
</dbReference>
<name>A0A0F5JGM4_9BACT</name>
<dbReference type="PATRIC" id="fig|927665.4.peg.1600"/>
<keyword evidence="1" id="KW-0812">Transmembrane</keyword>
<dbReference type="STRING" id="927665.HMPREF1535_01566"/>
<evidence type="ECO:0000259" key="3">
    <source>
        <dbReference type="Pfam" id="PF16344"/>
    </source>
</evidence>
<evidence type="ECO:0000313" key="5">
    <source>
        <dbReference type="Proteomes" id="UP000033047"/>
    </source>
</evidence>
<dbReference type="EMBL" id="AQHV01000010">
    <property type="protein sequence ID" value="KKB56914.1"/>
    <property type="molecule type" value="Genomic_DNA"/>
</dbReference>
<dbReference type="GO" id="GO:0016989">
    <property type="term" value="F:sigma factor antagonist activity"/>
    <property type="evidence" value="ECO:0007669"/>
    <property type="project" value="TreeGrafter"/>
</dbReference>
<keyword evidence="1" id="KW-1133">Transmembrane helix</keyword>
<dbReference type="Pfam" id="PF04773">
    <property type="entry name" value="FecR"/>
    <property type="match status" value="1"/>
</dbReference>